<dbReference type="SUPFAM" id="SSF52540">
    <property type="entry name" value="P-loop containing nucleoside triphosphate hydrolases"/>
    <property type="match status" value="1"/>
</dbReference>
<dbReference type="Pfam" id="PF13175">
    <property type="entry name" value="AAA_15"/>
    <property type="match status" value="1"/>
</dbReference>
<dbReference type="InterPro" id="IPR041685">
    <property type="entry name" value="AAA_GajA/Old/RecF-like"/>
</dbReference>
<protein>
    <submittedName>
        <fullName evidence="2">AAA family ATPase</fullName>
    </submittedName>
</protein>
<name>A0ABS3PV28_9FLAO</name>
<dbReference type="PANTHER" id="PTHR43581:SF4">
    <property type="entry name" value="ATP_GTP PHOSPHATASE"/>
    <property type="match status" value="1"/>
</dbReference>
<evidence type="ECO:0000313" key="2">
    <source>
        <dbReference type="EMBL" id="MBO1883177.1"/>
    </source>
</evidence>
<organism evidence="2 3">
    <name type="scientific">Capnocytophaga bilenii</name>
    <dbReference type="NCBI Taxonomy" id="2819369"/>
    <lineage>
        <taxon>Bacteria</taxon>
        <taxon>Pseudomonadati</taxon>
        <taxon>Bacteroidota</taxon>
        <taxon>Flavobacteriia</taxon>
        <taxon>Flavobacteriales</taxon>
        <taxon>Flavobacteriaceae</taxon>
        <taxon>Capnocytophaga</taxon>
    </lineage>
</organism>
<reference evidence="2 3" key="1">
    <citation type="submission" date="2021-03" db="EMBL/GenBank/DDBJ databases">
        <title>Isolation and description of Capnocytophaga bilenii sp. nov., a novel Capnocytophaga species, isolated from a gingivitis subject.</title>
        <authorList>
            <person name="Antezack A."/>
            <person name="Monnet-Corti V."/>
            <person name="La Scola B."/>
        </authorList>
    </citation>
    <scope>NUCLEOTIDE SEQUENCE [LARGE SCALE GENOMIC DNA]</scope>
    <source>
        <strain evidence="2 3">Marseille-Q4570</strain>
    </source>
</reference>
<dbReference type="InterPro" id="IPR027417">
    <property type="entry name" value="P-loop_NTPase"/>
</dbReference>
<dbReference type="Proteomes" id="UP000681610">
    <property type="component" value="Unassembled WGS sequence"/>
</dbReference>
<proteinExistence type="predicted"/>
<keyword evidence="3" id="KW-1185">Reference proteome</keyword>
<evidence type="ECO:0000259" key="1">
    <source>
        <dbReference type="Pfam" id="PF13175"/>
    </source>
</evidence>
<evidence type="ECO:0000313" key="3">
    <source>
        <dbReference type="Proteomes" id="UP000681610"/>
    </source>
</evidence>
<sequence length="401" mass="45778">MEHLYLKNFGPIKEMDIDLKPLMVFIGESGSGKSAILKLLSLLRWVHKQNNLRTYFVKSSIAKKKSDYNRLNSNSLLKISGLDELIRKDTEISFQIGDTLYETKGKILTDTKLNGELTLDKIAFISENRGVLPDIYANKIPRNFKLPYYLQDTYDNFLIAFEQLDKKEFSIESTNLILFQKKGILPQFFIKDKGNTFEMKLENSSSGTKTAVFPEIIVSYLTQKYNFKDVLAGGFNDFLMSKIQQMQQLGKIEAPNINLANFSSRNLSIFIEEPELSLFPSAQRRLLNSLVRDCFAKNKQENCITNLAFATHSPYILTSLNNLLLAGEIGKDSDKKDVVHNIVPKEYWLTTTQVGAYAIENGKVKYIIDEDNLINAEYLDSVSEDIVTEFSNLLDIQYGNR</sequence>
<dbReference type="InterPro" id="IPR051396">
    <property type="entry name" value="Bact_Antivir_Def_Nuclease"/>
</dbReference>
<dbReference type="EMBL" id="JAGDYP010000001">
    <property type="protein sequence ID" value="MBO1883177.1"/>
    <property type="molecule type" value="Genomic_DNA"/>
</dbReference>
<accession>A0ABS3PV28</accession>
<feature type="domain" description="Endonuclease GajA/Old nuclease/RecF-like AAA" evidence="1">
    <location>
        <begin position="3"/>
        <end position="137"/>
    </location>
</feature>
<comment type="caution">
    <text evidence="2">The sequence shown here is derived from an EMBL/GenBank/DDBJ whole genome shotgun (WGS) entry which is preliminary data.</text>
</comment>
<gene>
    <name evidence="2" type="ORF">J4N46_01755</name>
</gene>
<dbReference type="Gene3D" id="3.40.50.300">
    <property type="entry name" value="P-loop containing nucleotide triphosphate hydrolases"/>
    <property type="match status" value="1"/>
</dbReference>
<dbReference type="RefSeq" id="WP_208057816.1">
    <property type="nucleotide sequence ID" value="NZ_JAGDYP010000001.1"/>
</dbReference>
<dbReference type="PANTHER" id="PTHR43581">
    <property type="entry name" value="ATP/GTP PHOSPHATASE"/>
    <property type="match status" value="1"/>
</dbReference>